<reference evidence="1" key="1">
    <citation type="submission" date="2020-05" db="EMBL/GenBank/DDBJ databases">
        <title>Large-scale comparative analyses of tick genomes elucidate their genetic diversity and vector capacities.</title>
        <authorList>
            <person name="Jia N."/>
            <person name="Wang J."/>
            <person name="Shi W."/>
            <person name="Du L."/>
            <person name="Sun Y."/>
            <person name="Zhan W."/>
            <person name="Jiang J."/>
            <person name="Wang Q."/>
            <person name="Zhang B."/>
            <person name="Ji P."/>
            <person name="Sakyi L.B."/>
            <person name="Cui X."/>
            <person name="Yuan T."/>
            <person name="Jiang B."/>
            <person name="Yang W."/>
            <person name="Lam T.T.-Y."/>
            <person name="Chang Q."/>
            <person name="Ding S."/>
            <person name="Wang X."/>
            <person name="Zhu J."/>
            <person name="Ruan X."/>
            <person name="Zhao L."/>
            <person name="Wei J."/>
            <person name="Que T."/>
            <person name="Du C."/>
            <person name="Cheng J."/>
            <person name="Dai P."/>
            <person name="Han X."/>
            <person name="Huang E."/>
            <person name="Gao Y."/>
            <person name="Liu J."/>
            <person name="Shao H."/>
            <person name="Ye R."/>
            <person name="Li L."/>
            <person name="Wei W."/>
            <person name="Wang X."/>
            <person name="Wang C."/>
            <person name="Yang T."/>
            <person name="Huo Q."/>
            <person name="Li W."/>
            <person name="Guo W."/>
            <person name="Chen H."/>
            <person name="Zhou L."/>
            <person name="Ni X."/>
            <person name="Tian J."/>
            <person name="Zhou Y."/>
            <person name="Sheng Y."/>
            <person name="Liu T."/>
            <person name="Pan Y."/>
            <person name="Xia L."/>
            <person name="Li J."/>
            <person name="Zhao F."/>
            <person name="Cao W."/>
        </authorList>
    </citation>
    <scope>NUCLEOTIDE SEQUENCE</scope>
    <source>
        <strain evidence="1">Hyas-2018</strain>
    </source>
</reference>
<dbReference type="Proteomes" id="UP000821845">
    <property type="component" value="Chromosome 8"/>
</dbReference>
<comment type="caution">
    <text evidence="1">The sequence shown here is derived from an EMBL/GenBank/DDBJ whole genome shotgun (WGS) entry which is preliminary data.</text>
</comment>
<proteinExistence type="predicted"/>
<protein>
    <submittedName>
        <fullName evidence="1">Uncharacterized protein</fullName>
    </submittedName>
</protein>
<gene>
    <name evidence="1" type="ORF">HPB50_010828</name>
</gene>
<dbReference type="EMBL" id="CM023488">
    <property type="protein sequence ID" value="KAH6924035.1"/>
    <property type="molecule type" value="Genomic_DNA"/>
</dbReference>
<evidence type="ECO:0000313" key="1">
    <source>
        <dbReference type="EMBL" id="KAH6924035.1"/>
    </source>
</evidence>
<name>A0ACB7RPB7_HYAAI</name>
<organism evidence="1 2">
    <name type="scientific">Hyalomma asiaticum</name>
    <name type="common">Tick</name>
    <dbReference type="NCBI Taxonomy" id="266040"/>
    <lineage>
        <taxon>Eukaryota</taxon>
        <taxon>Metazoa</taxon>
        <taxon>Ecdysozoa</taxon>
        <taxon>Arthropoda</taxon>
        <taxon>Chelicerata</taxon>
        <taxon>Arachnida</taxon>
        <taxon>Acari</taxon>
        <taxon>Parasitiformes</taxon>
        <taxon>Ixodida</taxon>
        <taxon>Ixodoidea</taxon>
        <taxon>Ixodidae</taxon>
        <taxon>Hyalomminae</taxon>
        <taxon>Hyalomma</taxon>
    </lineage>
</organism>
<sequence>MAPVAPKYTLAGFAEDLDWKPLDFVKPLPQNRLCSVCGTVRTRTAFLPCGHVTCHYCHSQCCSEKDGYACPIDEQQYLEEDAEWMDFAAEKLLKREVKCWNQEHGCTVVMAASDVSKHFHRECEYHCTSCPRCSEMVLCRDMGEHLRRSCRASAAPQAWEPEERLRVTVDTEILKCIRASVQEQAQEMKAILEQALRDNDALKHSLCDISQCINSLKESVKEVLMPVGQIRDLAQRALDGINTLRGVFNSEIAQMKQQNAEELAKVMEDIESAKNDERISMQAMLENQKKAIQYAELNQMRCDFLIPGLESLEAEAISGGKSAYVCRQVYLHGYNLSPSVVLKREKEGVSLGWTLKLHKGDHDDTLQWPFKHKIRFTVLHPSKSAYQVSLGEWCNLEGYQRPTESSNRAIGVHDCCSLEDIRTGGYVWDNMLRVKWELL</sequence>
<evidence type="ECO:0000313" key="2">
    <source>
        <dbReference type="Proteomes" id="UP000821845"/>
    </source>
</evidence>
<keyword evidence="2" id="KW-1185">Reference proteome</keyword>
<accession>A0ACB7RPB7</accession>